<dbReference type="GO" id="GO:0017001">
    <property type="term" value="P:antibiotic catabolic process"/>
    <property type="evidence" value="ECO:0007669"/>
    <property type="project" value="InterPro"/>
</dbReference>
<sequence length="366" mass="40804">MRNYLWITFLTLVFHDGYGQMDASVRIGTEKTHLTEKQLQLISDCFDVLPNQAQLSIALIENGNVNYCGFKKEKDAILSIENSGSVFEIGSLSKVFTATLLANFILDKKIGLDDNINKYLNFSLKDNVEISFKQLATHTSGLPRVPISLSSPDLSLENPYKDYGEEELRLYLTEKLQLNNEPGTKSAYSNLGFGLLGYLLEQIDNTSYEDLLRTRIFSKYQMSNSTTIRDQVQEILIKGLNDSGDKVPNWDMATHIGAGGILSNVDNLSKFVLAQFDDKNEELKLTRAKHFKVDDNYSTGLAWGIITMDSGEVWDWHNGGTGGYTSSMILNTRTKNGIIILSNISALGKLTANITGLAPKLMKTIE</sequence>
<dbReference type="RefSeq" id="WP_163692439.1">
    <property type="nucleotide sequence ID" value="NZ_FXTW01000001.1"/>
</dbReference>
<accession>A0A6P0UB35</accession>
<dbReference type="Pfam" id="PF00144">
    <property type="entry name" value="Beta-lactamase"/>
    <property type="match status" value="1"/>
</dbReference>
<organism evidence="7 8">
    <name type="scientific">Muriicola jejuensis</name>
    <dbReference type="NCBI Taxonomy" id="504488"/>
    <lineage>
        <taxon>Bacteria</taxon>
        <taxon>Pseudomonadati</taxon>
        <taxon>Bacteroidota</taxon>
        <taxon>Flavobacteriia</taxon>
        <taxon>Flavobacteriales</taxon>
        <taxon>Flavobacteriaceae</taxon>
        <taxon>Muriicola</taxon>
    </lineage>
</organism>
<evidence type="ECO:0000256" key="1">
    <source>
        <dbReference type="ARBA" id="ARBA00001526"/>
    </source>
</evidence>
<evidence type="ECO:0000256" key="4">
    <source>
        <dbReference type="ARBA" id="ARBA00023251"/>
    </source>
</evidence>
<protein>
    <recommendedName>
        <fullName evidence="5">Beta-lactamase</fullName>
        <ecNumber evidence="5">3.5.2.6</ecNumber>
    </recommendedName>
</protein>
<dbReference type="PANTHER" id="PTHR46825">
    <property type="entry name" value="D-ALANYL-D-ALANINE-CARBOXYPEPTIDASE/ENDOPEPTIDASE AMPH"/>
    <property type="match status" value="1"/>
</dbReference>
<dbReference type="InterPro" id="IPR001586">
    <property type="entry name" value="Beta-lactam_class-C_AS"/>
</dbReference>
<evidence type="ECO:0000256" key="5">
    <source>
        <dbReference type="RuleBase" id="RU361140"/>
    </source>
</evidence>
<proteinExistence type="inferred from homology"/>
<evidence type="ECO:0000313" key="8">
    <source>
        <dbReference type="Proteomes" id="UP000468443"/>
    </source>
</evidence>
<dbReference type="PROSITE" id="PS00336">
    <property type="entry name" value="BETA_LACTAMASE_C"/>
    <property type="match status" value="1"/>
</dbReference>
<dbReference type="Proteomes" id="UP000468443">
    <property type="component" value="Unassembled WGS sequence"/>
</dbReference>
<keyword evidence="8" id="KW-1185">Reference proteome</keyword>
<dbReference type="GO" id="GO:0046677">
    <property type="term" value="P:response to antibiotic"/>
    <property type="evidence" value="ECO:0007669"/>
    <property type="project" value="UniProtKB-UniRule"/>
</dbReference>
<dbReference type="AlphaFoldDB" id="A0A6P0UB35"/>
<evidence type="ECO:0000256" key="3">
    <source>
        <dbReference type="ARBA" id="ARBA00022801"/>
    </source>
</evidence>
<comment type="similarity">
    <text evidence="2 5">Belongs to the class-C beta-lactamase family.</text>
</comment>
<dbReference type="EMBL" id="JAABOP010000001">
    <property type="protein sequence ID" value="NER10435.1"/>
    <property type="molecule type" value="Genomic_DNA"/>
</dbReference>
<name>A0A6P0UB35_9FLAO</name>
<comment type="catalytic activity">
    <reaction evidence="1 5">
        <text>a beta-lactam + H2O = a substituted beta-amino acid</text>
        <dbReference type="Rhea" id="RHEA:20401"/>
        <dbReference type="ChEBI" id="CHEBI:15377"/>
        <dbReference type="ChEBI" id="CHEBI:35627"/>
        <dbReference type="ChEBI" id="CHEBI:140347"/>
        <dbReference type="EC" id="3.5.2.6"/>
    </reaction>
</comment>
<dbReference type="InterPro" id="IPR012338">
    <property type="entry name" value="Beta-lactam/transpept-like"/>
</dbReference>
<dbReference type="InterPro" id="IPR001466">
    <property type="entry name" value="Beta-lactam-related"/>
</dbReference>
<dbReference type="GO" id="GO:0008800">
    <property type="term" value="F:beta-lactamase activity"/>
    <property type="evidence" value="ECO:0007669"/>
    <property type="project" value="UniProtKB-UniRule"/>
</dbReference>
<evidence type="ECO:0000256" key="2">
    <source>
        <dbReference type="ARBA" id="ARBA00007840"/>
    </source>
</evidence>
<dbReference type="EC" id="3.5.2.6" evidence="5"/>
<feature type="domain" description="Beta-lactamase-related" evidence="6">
    <location>
        <begin position="83"/>
        <end position="345"/>
    </location>
</feature>
<dbReference type="PANTHER" id="PTHR46825:SF8">
    <property type="entry name" value="BETA-LACTAMASE-RELATED"/>
    <property type="match status" value="1"/>
</dbReference>
<reference evidence="7 8" key="1">
    <citation type="submission" date="2020-01" db="EMBL/GenBank/DDBJ databases">
        <title>Muriicola jejuensis KCTC 22299.</title>
        <authorList>
            <person name="Wang G."/>
        </authorList>
    </citation>
    <scope>NUCLEOTIDE SEQUENCE [LARGE SCALE GENOMIC DNA]</scope>
    <source>
        <strain evidence="7 8">KCTC 22299</strain>
    </source>
</reference>
<evidence type="ECO:0000259" key="6">
    <source>
        <dbReference type="Pfam" id="PF00144"/>
    </source>
</evidence>
<dbReference type="SUPFAM" id="SSF56601">
    <property type="entry name" value="beta-lactamase/transpeptidase-like"/>
    <property type="match status" value="1"/>
</dbReference>
<dbReference type="GO" id="GO:0030288">
    <property type="term" value="C:outer membrane-bounded periplasmic space"/>
    <property type="evidence" value="ECO:0007669"/>
    <property type="project" value="InterPro"/>
</dbReference>
<evidence type="ECO:0000313" key="7">
    <source>
        <dbReference type="EMBL" id="NER10435.1"/>
    </source>
</evidence>
<keyword evidence="3 5" id="KW-0378">Hydrolase</keyword>
<gene>
    <name evidence="7" type="ORF">GWK09_07895</name>
</gene>
<dbReference type="Gene3D" id="3.40.710.10">
    <property type="entry name" value="DD-peptidase/beta-lactamase superfamily"/>
    <property type="match status" value="1"/>
</dbReference>
<comment type="caution">
    <text evidence="7">The sequence shown here is derived from an EMBL/GenBank/DDBJ whole genome shotgun (WGS) entry which is preliminary data.</text>
</comment>
<keyword evidence="4 5" id="KW-0046">Antibiotic resistance</keyword>
<dbReference type="InterPro" id="IPR050491">
    <property type="entry name" value="AmpC-like"/>
</dbReference>